<reference evidence="1 2" key="1">
    <citation type="submission" date="2010-01" db="EMBL/GenBank/DDBJ databases">
        <authorList>
            <person name="Weinstock G."/>
            <person name="Sodergren E."/>
            <person name="Clifton S."/>
            <person name="Fulton L."/>
            <person name="Fulton B."/>
            <person name="Courtney L."/>
            <person name="Fronick C."/>
            <person name="Harrison M."/>
            <person name="Strong C."/>
            <person name="Farmer C."/>
            <person name="Delahaunty K."/>
            <person name="Markovic C."/>
            <person name="Hall O."/>
            <person name="Minx P."/>
            <person name="Tomlinson C."/>
            <person name="Mitreva M."/>
            <person name="Nelson J."/>
            <person name="Hou S."/>
            <person name="Wollam A."/>
            <person name="Pepin K.H."/>
            <person name="Johnson M."/>
            <person name="Bhonagiri V."/>
            <person name="Nash W.E."/>
            <person name="Warren W."/>
            <person name="Chinwalla A."/>
            <person name="Mardis E.R."/>
            <person name="Wilson R.K."/>
        </authorList>
    </citation>
    <scope>NUCLEOTIDE SEQUENCE [LARGE SCALE GENOMIC DNA]</scope>
    <source>
        <strain evidence="1 2">NJ9703</strain>
    </source>
</reference>
<sequence>MGAFRFGTRPGEFVLAFFGKASSERVVGVGPDLGVAGWLFDFAVGQLAVDQGT</sequence>
<dbReference type="AlphaFoldDB" id="A0A9W5MYE7"/>
<protein>
    <submittedName>
        <fullName evidence="1">Uncharacterized protein</fullName>
    </submittedName>
</protein>
<organism evidence="1 2">
    <name type="scientific">Neisseria subflava NJ9703</name>
    <dbReference type="NCBI Taxonomy" id="546268"/>
    <lineage>
        <taxon>Bacteria</taxon>
        <taxon>Pseudomonadati</taxon>
        <taxon>Pseudomonadota</taxon>
        <taxon>Betaproteobacteria</taxon>
        <taxon>Neisseriales</taxon>
        <taxon>Neisseriaceae</taxon>
        <taxon>Neisseria</taxon>
    </lineage>
</organism>
<dbReference type="Proteomes" id="UP000004621">
    <property type="component" value="Unassembled WGS sequence"/>
</dbReference>
<dbReference type="EMBL" id="ACEO02000015">
    <property type="protein sequence ID" value="EFC51065.1"/>
    <property type="molecule type" value="Genomic_DNA"/>
</dbReference>
<gene>
    <name evidence="1" type="ORF">NEISUBOT_05495</name>
</gene>
<evidence type="ECO:0000313" key="1">
    <source>
        <dbReference type="EMBL" id="EFC51065.1"/>
    </source>
</evidence>
<comment type="caution">
    <text evidence="1">The sequence shown here is derived from an EMBL/GenBank/DDBJ whole genome shotgun (WGS) entry which is preliminary data.</text>
</comment>
<evidence type="ECO:0000313" key="2">
    <source>
        <dbReference type="Proteomes" id="UP000004621"/>
    </source>
</evidence>
<name>A0A9W5MYE7_NEISU</name>
<accession>A0A9W5MYE7</accession>
<proteinExistence type="predicted"/>